<comment type="catalytic activity">
    <reaction evidence="3">
        <text>an N-acyl-L-alpha-aminoacyl-tRNA + H2O = an N-acyl-L-amino acid + a tRNA + H(+)</text>
        <dbReference type="Rhea" id="RHEA:54448"/>
        <dbReference type="Rhea" id="RHEA-COMP:10123"/>
        <dbReference type="Rhea" id="RHEA-COMP:13883"/>
        <dbReference type="ChEBI" id="CHEBI:15377"/>
        <dbReference type="ChEBI" id="CHEBI:15378"/>
        <dbReference type="ChEBI" id="CHEBI:59874"/>
        <dbReference type="ChEBI" id="CHEBI:78442"/>
        <dbReference type="ChEBI" id="CHEBI:138191"/>
        <dbReference type="EC" id="3.1.1.29"/>
    </reaction>
</comment>
<sequence>MAGPTAASMQLVQYVIVRGDLLKTCKWPVGALIAQACHATSAVLHLYYDDIHTQVYLKDLDRMHKVILEAPDESSLWKLSNELETNDIFHKIWIEQPENFPTCIALEFSVSMFFSWQGFRAQSYSMLATGTFVLDFTSFESQISEA</sequence>
<dbReference type="GO" id="GO:0004045">
    <property type="term" value="F:peptidyl-tRNA hydrolase activity"/>
    <property type="evidence" value="ECO:0007669"/>
    <property type="project" value="UniProtKB-EC"/>
</dbReference>
<reference evidence="4 5" key="1">
    <citation type="journal article" date="2022" name="Nat. Ecol. Evol.">
        <title>A masculinizing supergene underlies an exaggerated male reproductive morph in a spider.</title>
        <authorList>
            <person name="Hendrickx F."/>
            <person name="De Corte Z."/>
            <person name="Sonet G."/>
            <person name="Van Belleghem S.M."/>
            <person name="Kostlbacher S."/>
            <person name="Vangestel C."/>
        </authorList>
    </citation>
    <scope>NUCLEOTIDE SEQUENCE [LARGE SCALE GENOMIC DNA]</scope>
    <source>
        <strain evidence="4">W744_W776</strain>
    </source>
</reference>
<protein>
    <recommendedName>
        <fullName evidence="1">peptidyl-tRNA hydrolase</fullName>
        <ecNumber evidence="1">3.1.1.29</ecNumber>
    </recommendedName>
</protein>
<keyword evidence="2" id="KW-0378">Hydrolase</keyword>
<evidence type="ECO:0000256" key="3">
    <source>
        <dbReference type="ARBA" id="ARBA00048707"/>
    </source>
</evidence>
<evidence type="ECO:0000256" key="2">
    <source>
        <dbReference type="ARBA" id="ARBA00022801"/>
    </source>
</evidence>
<evidence type="ECO:0000313" key="4">
    <source>
        <dbReference type="EMBL" id="KAG8193818.1"/>
    </source>
</evidence>
<dbReference type="PANTHER" id="PTHR46194">
    <property type="entry name" value="PEPTIDYL-TRNA HYDROLASE PTRHD1-RELATED"/>
    <property type="match status" value="1"/>
</dbReference>
<dbReference type="InterPro" id="IPR023476">
    <property type="entry name" value="Pep_tRNA_hydro_II_dom_sf"/>
</dbReference>
<dbReference type="SUPFAM" id="SSF102462">
    <property type="entry name" value="Peptidyl-tRNA hydrolase II"/>
    <property type="match status" value="1"/>
</dbReference>
<dbReference type="AlphaFoldDB" id="A0AAV6VDT5"/>
<organism evidence="4 5">
    <name type="scientific">Oedothorax gibbosus</name>
    <dbReference type="NCBI Taxonomy" id="931172"/>
    <lineage>
        <taxon>Eukaryota</taxon>
        <taxon>Metazoa</taxon>
        <taxon>Ecdysozoa</taxon>
        <taxon>Arthropoda</taxon>
        <taxon>Chelicerata</taxon>
        <taxon>Arachnida</taxon>
        <taxon>Araneae</taxon>
        <taxon>Araneomorphae</taxon>
        <taxon>Entelegynae</taxon>
        <taxon>Araneoidea</taxon>
        <taxon>Linyphiidae</taxon>
        <taxon>Erigoninae</taxon>
        <taxon>Oedothorax</taxon>
    </lineage>
</organism>
<dbReference type="Pfam" id="PF01981">
    <property type="entry name" value="PTH2"/>
    <property type="match status" value="1"/>
</dbReference>
<evidence type="ECO:0000256" key="1">
    <source>
        <dbReference type="ARBA" id="ARBA00013260"/>
    </source>
</evidence>
<dbReference type="Gene3D" id="3.40.1490.10">
    <property type="entry name" value="Bit1"/>
    <property type="match status" value="1"/>
</dbReference>
<dbReference type="EC" id="3.1.1.29" evidence="1"/>
<comment type="caution">
    <text evidence="4">The sequence shown here is derived from an EMBL/GenBank/DDBJ whole genome shotgun (WGS) entry which is preliminary data.</text>
</comment>
<gene>
    <name evidence="4" type="ORF">JTE90_029552</name>
</gene>
<dbReference type="EMBL" id="JAFNEN010000114">
    <property type="protein sequence ID" value="KAG8193818.1"/>
    <property type="molecule type" value="Genomic_DNA"/>
</dbReference>
<dbReference type="PANTHER" id="PTHR46194:SF1">
    <property type="entry name" value="PEPTIDYL-TRNA HYDROLASE PTRHD1-RELATED"/>
    <property type="match status" value="1"/>
</dbReference>
<proteinExistence type="predicted"/>
<name>A0AAV6VDT5_9ARAC</name>
<keyword evidence="5" id="KW-1185">Reference proteome</keyword>
<evidence type="ECO:0000313" key="5">
    <source>
        <dbReference type="Proteomes" id="UP000827092"/>
    </source>
</evidence>
<dbReference type="InterPro" id="IPR042237">
    <property type="entry name" value="PTRHD1"/>
</dbReference>
<dbReference type="Proteomes" id="UP000827092">
    <property type="component" value="Unassembled WGS sequence"/>
</dbReference>
<accession>A0AAV6VDT5</accession>
<dbReference type="InterPro" id="IPR002833">
    <property type="entry name" value="PTH2"/>
</dbReference>